<gene>
    <name evidence="11" type="primary">trpE</name>
    <name evidence="15" type="ORF">MSMAC_1217</name>
</gene>
<evidence type="ECO:0000256" key="5">
    <source>
        <dbReference type="ARBA" id="ARBA00022723"/>
    </source>
</evidence>
<feature type="compositionally biased region" description="Basic and acidic residues" evidence="12">
    <location>
        <begin position="129"/>
        <end position="148"/>
    </location>
</feature>
<comment type="cofactor">
    <cofactor evidence="1 11">
        <name>Mg(2+)</name>
        <dbReference type="ChEBI" id="CHEBI:18420"/>
    </cofactor>
</comment>
<sequence>MLSFDIGEEEFKKLVSGLEKPGLIQLLAKVDSNFSRSCSPLDLYQILKKSGCSGGSGYSYLLESVEKQASKARYSFVGNSPDSLLTINDRKLSLELLNPNASDFFEEIVSKVKKVCSAGTGEEVEEVEEVAKEKEKENKNKNKKRGEENNAEEDNAEENTEVRKLRKFTASIPEGKDSFDALRLVFPPANGIEFLNEKRFERQTFLGGAIGYTAYDAVYDSWLGADKGFESEIPELQYLLVTKSYVFDHLTEEVYIVVTPFINPDSDTGKIYEEALSEAEKLYSAIREVSLSESTGKAAFLNRLAGPQSTELQPTKLQPTKLQPTKLQSAELKSTASNSTGLQLEGSGSPLQVCSSDRSEFEISVLRAKEHIFAGDIFQAVLSRKCEFRLEQPPFELYAQLRAINPSPYMYIFEFGDLAIVGASPETLMTVHKRKVMINPIAGTCPRGKSKAEDEALASHMLNDEKERAEHVMLVDLGRNDVRMVCESGSVKVSGFMKVLKYSHVQHIESTVSGTLRPECDQFDAFRAIFPAGTLSGAPKIRAMEIISELETAPRGIYGGGVGYYSWNGDADFAIVIRTLLIQGKKVSLQSGAGIVADSDPAYEFRETERKMAAMLTAIGGETEL</sequence>
<dbReference type="InterPro" id="IPR006805">
    <property type="entry name" value="Anth_synth_I_N"/>
</dbReference>
<evidence type="ECO:0000256" key="12">
    <source>
        <dbReference type="SAM" id="MobiDB-lite"/>
    </source>
</evidence>
<dbReference type="AlphaFoldDB" id="A0A0E3RXI6"/>
<keyword evidence="6 11" id="KW-0822">Tryptophan biosynthesis</keyword>
<evidence type="ECO:0000313" key="15">
    <source>
        <dbReference type="EMBL" id="AKB71107.1"/>
    </source>
</evidence>
<dbReference type="GO" id="GO:0000162">
    <property type="term" value="P:L-tryptophan biosynthetic process"/>
    <property type="evidence" value="ECO:0007669"/>
    <property type="project" value="UniProtKB-UniPathway"/>
</dbReference>
<protein>
    <recommendedName>
        <fullName evidence="11">Anthranilate synthase component 1</fullName>
        <ecNumber evidence="11">4.1.3.27</ecNumber>
    </recommendedName>
</protein>
<feature type="compositionally biased region" description="Acidic residues" evidence="12">
    <location>
        <begin position="149"/>
        <end position="159"/>
    </location>
</feature>
<evidence type="ECO:0000256" key="7">
    <source>
        <dbReference type="ARBA" id="ARBA00022842"/>
    </source>
</evidence>
<comment type="pathway">
    <text evidence="2 11">Amino-acid biosynthesis; L-tryptophan biosynthesis; L-tryptophan from chorismate: step 1/5.</text>
</comment>
<evidence type="ECO:0000313" key="16">
    <source>
        <dbReference type="Proteomes" id="UP000033071"/>
    </source>
</evidence>
<feature type="domain" description="Chorismate-utilising enzyme C-terminal" evidence="13">
    <location>
        <begin position="358"/>
        <end position="611"/>
    </location>
</feature>
<dbReference type="Pfam" id="PF04715">
    <property type="entry name" value="Anth_synt_I_N"/>
    <property type="match status" value="1"/>
</dbReference>
<dbReference type="InterPro" id="IPR005801">
    <property type="entry name" value="ADC_synthase"/>
</dbReference>
<evidence type="ECO:0000256" key="3">
    <source>
        <dbReference type="ARBA" id="ARBA00009562"/>
    </source>
</evidence>
<evidence type="ECO:0000256" key="9">
    <source>
        <dbReference type="ARBA" id="ARBA00023239"/>
    </source>
</evidence>
<evidence type="ECO:0000256" key="11">
    <source>
        <dbReference type="RuleBase" id="RU364045"/>
    </source>
</evidence>
<reference evidence="15 16" key="1">
    <citation type="submission" date="2014-07" db="EMBL/GenBank/DDBJ databases">
        <title>Methanogenic archaea and the global carbon cycle.</title>
        <authorList>
            <person name="Henriksen J.R."/>
            <person name="Luke J."/>
            <person name="Reinhart S."/>
            <person name="Benedict M.N."/>
            <person name="Youngblut N.D."/>
            <person name="Metcalf M.E."/>
            <person name="Whitaker R.J."/>
            <person name="Metcalf W.W."/>
        </authorList>
    </citation>
    <scope>NUCLEOTIDE SEQUENCE [LARGE SCALE GENOMIC DNA]</scope>
    <source>
        <strain evidence="15 16">C16</strain>
    </source>
</reference>
<dbReference type="PANTHER" id="PTHR11236:SF9">
    <property type="entry name" value="ANTHRANILATE SYNTHASE COMPONENT 1"/>
    <property type="match status" value="1"/>
</dbReference>
<dbReference type="EC" id="4.1.3.27" evidence="11"/>
<evidence type="ECO:0000256" key="4">
    <source>
        <dbReference type="ARBA" id="ARBA00022605"/>
    </source>
</evidence>
<dbReference type="PATRIC" id="fig|1434113.4.peg.1532"/>
<dbReference type="PRINTS" id="PR00095">
    <property type="entry name" value="ANTSNTHASEI"/>
</dbReference>
<comment type="similarity">
    <text evidence="3 11">Belongs to the anthranilate synthase component I family.</text>
</comment>
<dbReference type="InterPro" id="IPR010116">
    <property type="entry name" value="Anthranilate_synth_I_arc_typ"/>
</dbReference>
<evidence type="ECO:0000256" key="2">
    <source>
        <dbReference type="ARBA" id="ARBA00004873"/>
    </source>
</evidence>
<dbReference type="GeneID" id="24881133"/>
<evidence type="ECO:0000256" key="1">
    <source>
        <dbReference type="ARBA" id="ARBA00001946"/>
    </source>
</evidence>
<dbReference type="GO" id="GO:0004049">
    <property type="term" value="F:anthranilate synthase activity"/>
    <property type="evidence" value="ECO:0007669"/>
    <property type="project" value="UniProtKB-EC"/>
</dbReference>
<dbReference type="Gene3D" id="3.60.120.10">
    <property type="entry name" value="Anthranilate synthase"/>
    <property type="match status" value="1"/>
</dbReference>
<dbReference type="EMBL" id="CP009514">
    <property type="protein sequence ID" value="AKB71107.1"/>
    <property type="molecule type" value="Genomic_DNA"/>
</dbReference>
<dbReference type="HOGENOM" id="CLU_006493_9_0_2"/>
<dbReference type="GO" id="GO:0046872">
    <property type="term" value="F:metal ion binding"/>
    <property type="evidence" value="ECO:0007669"/>
    <property type="project" value="UniProtKB-KW"/>
</dbReference>
<dbReference type="PANTHER" id="PTHR11236">
    <property type="entry name" value="AMINOBENZOATE/ANTHRANILATE SYNTHASE"/>
    <property type="match status" value="1"/>
</dbReference>
<feature type="region of interest" description="Disordered" evidence="12">
    <location>
        <begin position="126"/>
        <end position="160"/>
    </location>
</feature>
<keyword evidence="9 11" id="KW-0456">Lyase</keyword>
<dbReference type="SUPFAM" id="SSF56322">
    <property type="entry name" value="ADC synthase"/>
    <property type="match status" value="1"/>
</dbReference>
<name>A0A0E3RXI6_METMZ</name>
<dbReference type="Proteomes" id="UP000033071">
    <property type="component" value="Chromosome"/>
</dbReference>
<dbReference type="NCBIfam" id="TIGR01820">
    <property type="entry name" value="TrpE-arch"/>
    <property type="match status" value="1"/>
</dbReference>
<evidence type="ECO:0000256" key="8">
    <source>
        <dbReference type="ARBA" id="ARBA00023141"/>
    </source>
</evidence>
<comment type="function">
    <text evidence="11">Part of a heterotetrameric complex that catalyzes the two-step biosynthesis of anthranilate, an intermediate in the biosynthesis of L-tryptophan. In the first step, the glutamine-binding beta subunit (TrpG) of anthranilate synthase (AS) provides the glutamine amidotransferase activity which generates ammonia as a substrate that, along with chorismate, is used in the second step, catalyzed by the large alpha subunit of AS (TrpE) to produce anthranilate. In the absence of TrpG, TrpE can synthesize anthranilate directly from chorismate and high concentrations of ammonia.</text>
</comment>
<dbReference type="InterPro" id="IPR019999">
    <property type="entry name" value="Anth_synth_I-like"/>
</dbReference>
<dbReference type="InterPro" id="IPR015890">
    <property type="entry name" value="Chorismate_C"/>
</dbReference>
<evidence type="ECO:0000256" key="6">
    <source>
        <dbReference type="ARBA" id="ARBA00022822"/>
    </source>
</evidence>
<keyword evidence="5 11" id="KW-0479">Metal-binding</keyword>
<comment type="catalytic activity">
    <reaction evidence="10 11">
        <text>chorismate + L-glutamine = anthranilate + pyruvate + L-glutamate + H(+)</text>
        <dbReference type="Rhea" id="RHEA:21732"/>
        <dbReference type="ChEBI" id="CHEBI:15361"/>
        <dbReference type="ChEBI" id="CHEBI:15378"/>
        <dbReference type="ChEBI" id="CHEBI:16567"/>
        <dbReference type="ChEBI" id="CHEBI:29748"/>
        <dbReference type="ChEBI" id="CHEBI:29985"/>
        <dbReference type="ChEBI" id="CHEBI:58359"/>
        <dbReference type="EC" id="4.1.3.27"/>
    </reaction>
</comment>
<evidence type="ECO:0000256" key="10">
    <source>
        <dbReference type="ARBA" id="ARBA00047683"/>
    </source>
</evidence>
<keyword evidence="7 11" id="KW-0460">Magnesium</keyword>
<dbReference type="KEGG" id="mmac:MSMAC_1217"/>
<dbReference type="Pfam" id="PF00425">
    <property type="entry name" value="Chorismate_bind"/>
    <property type="match status" value="1"/>
</dbReference>
<dbReference type="UniPathway" id="UPA00035">
    <property type="reaction ID" value="UER00040"/>
</dbReference>
<dbReference type="RefSeq" id="WP_048038364.1">
    <property type="nucleotide sequence ID" value="NZ_CP009514.1"/>
</dbReference>
<evidence type="ECO:0000259" key="14">
    <source>
        <dbReference type="Pfam" id="PF04715"/>
    </source>
</evidence>
<evidence type="ECO:0000259" key="13">
    <source>
        <dbReference type="Pfam" id="PF00425"/>
    </source>
</evidence>
<accession>A0A0E3RXI6</accession>
<proteinExistence type="inferred from homology"/>
<organism evidence="15 16">
    <name type="scientific">Methanosarcina mazei C16</name>
    <dbReference type="NCBI Taxonomy" id="1434113"/>
    <lineage>
        <taxon>Archaea</taxon>
        <taxon>Methanobacteriati</taxon>
        <taxon>Methanobacteriota</taxon>
        <taxon>Stenosarchaea group</taxon>
        <taxon>Methanomicrobia</taxon>
        <taxon>Methanosarcinales</taxon>
        <taxon>Methanosarcinaceae</taxon>
        <taxon>Methanosarcina</taxon>
    </lineage>
</organism>
<keyword evidence="4 11" id="KW-0028">Amino-acid biosynthesis</keyword>
<comment type="subunit">
    <text evidence="11">Heterotetramer consisting of two non-identical subunits: a beta subunit (TrpG) and a large alpha subunit (TrpE).</text>
</comment>
<feature type="domain" description="Anthranilate synthase component I N-terminal" evidence="14">
    <location>
        <begin position="40"/>
        <end position="256"/>
    </location>
</feature>
<keyword evidence="8 11" id="KW-0057">Aromatic amino acid biosynthesis</keyword>